<gene>
    <name evidence="1" type="ORF">BDM02DRAFT_3124202</name>
</gene>
<comment type="caution">
    <text evidence="1">The sequence shown here is derived from an EMBL/GenBank/DDBJ whole genome shotgun (WGS) entry which is preliminary data.</text>
</comment>
<name>A0ACB6YZT4_THEGA</name>
<dbReference type="Proteomes" id="UP000886501">
    <property type="component" value="Unassembled WGS sequence"/>
</dbReference>
<evidence type="ECO:0000313" key="1">
    <source>
        <dbReference type="EMBL" id="KAF9642739.1"/>
    </source>
</evidence>
<sequence length="1340" mass="141996">MSSDFTPSQAEVALTNKIFEKCDSQKLGIITGDAAVGVFNGTKLSAVVLGEVWAIADKENNGFLTRKGVSIALRLMGHAQRGEQLSEALVSKPGLPPSIEGFSLPILQQHTGGSAGRAKSPPPPVSSVPPLTPQDKVKFMKIFYGCSPVNGMLSGDKASEVFIKSKLPVDKLSQIWNLADTQNRGSLDATDFCIAMYLIQATMSGQLSFIPTSLPPGLYDQASGKFDTVVSHTTGSSSQLSPSTGRFPAGVLQPQYTGGLQPQLTGRGPAPSIPPRPAAVPGVSTFSQPTPFGAPPVPQWDITPAEKANSDRFFDGLDITKKGYIEADAAVPFMMQSNLPEDVLAQIWDLTDLNKDGRLTRDGFAVAFHLIQSKLAGKALPATLPKSLVPPSLRGSAQPTPLPQQSAQETIHDLLWDDSPPPSATVATQPTQPPLQPQRTGTLNATPLQPHTTGSYQSPIQSQRTGPQLIQSTPVFPQSTGGPTQFTVSPSAPTPDPFASSASRDFLSDDELSAPAPPLEDKSAEIGNLHNQLNSTNRSLNTVKNERADIEQRLAEQAMELSNLQTQLTAAKTAYETETKLLATLRERYANQNADISKTRQQLITAESDVSALRLEKNEVQNALLRDKEEVRELQKKMAAAGAEIETIKAEIEKIKKDAKQQKGLLAIAKKQLAAREAERVKVENERSEAEAELVEVIKERDEVEAELAKDPGTVVPTEVPTIGHDIVKPSSPDTLAAAIVQPLPDTPAGSVVGSPSLRSPSVKSTNPFERLTTASPPPSQSPFMPFSTSTGPPISVQSKDDNDVEVDLDDPFGIGTSHVEEPQLISSSTESSIVKEKATSPSSPTEADDLFVTPPATAAPIHDLPKGPERTFTTLDTAVSKFPSIPGAFSDESDSAVPSKEIEADEDSSDDDGGPEEATAAPKQQAFDMPSPVLAEVSKKSSTGSSFDDVFGIGSETSASIISMPSTVTPNQTGNDASKSPFQPALSPGTNPLSASTPSDKPADQPNDTVAGKNAFDEAMGVIPSGQSPANATFSFDSAFDDDFDFVAAKADSNVPLFPAPVPAPIQSPPTINGVFSPFPPAPTSIGTSSNVNGGFDSVFGVDDFSPAPVPTPGPPSIQVPGQEKEQDNPLSFDAAFGTTTTAKTETTETETKGTILHPNLDGVPTFGGDRTSKATALSSAFGSESVPQMPSTPTSSAQFPQPPISPPPQQRSFTPPPGSNPSVHSHHEQSSSKLTPPKPRPTTTDKLKEKEHPTRSSRLSIRLPFRKKKSHDTQNPPPIPARSSHLSTPKENTFAESEDVDAVKQLTVMGFSRDEAVAALERTSYDFQRALNSLVGSA</sequence>
<protein>
    <submittedName>
        <fullName evidence="1">Uncharacterized protein</fullName>
    </submittedName>
</protein>
<accession>A0ACB6YZT4</accession>
<proteinExistence type="predicted"/>
<evidence type="ECO:0000313" key="2">
    <source>
        <dbReference type="Proteomes" id="UP000886501"/>
    </source>
</evidence>
<dbReference type="EMBL" id="MU118372">
    <property type="protein sequence ID" value="KAF9642739.1"/>
    <property type="molecule type" value="Genomic_DNA"/>
</dbReference>
<reference evidence="1" key="2">
    <citation type="journal article" date="2020" name="Nat. Commun.">
        <title>Large-scale genome sequencing of mycorrhizal fungi provides insights into the early evolution of symbiotic traits.</title>
        <authorList>
            <person name="Miyauchi S."/>
            <person name="Kiss E."/>
            <person name="Kuo A."/>
            <person name="Drula E."/>
            <person name="Kohler A."/>
            <person name="Sanchez-Garcia M."/>
            <person name="Morin E."/>
            <person name="Andreopoulos B."/>
            <person name="Barry K.W."/>
            <person name="Bonito G."/>
            <person name="Buee M."/>
            <person name="Carver A."/>
            <person name="Chen C."/>
            <person name="Cichocki N."/>
            <person name="Clum A."/>
            <person name="Culley D."/>
            <person name="Crous P.W."/>
            <person name="Fauchery L."/>
            <person name="Girlanda M."/>
            <person name="Hayes R.D."/>
            <person name="Keri Z."/>
            <person name="LaButti K."/>
            <person name="Lipzen A."/>
            <person name="Lombard V."/>
            <person name="Magnuson J."/>
            <person name="Maillard F."/>
            <person name="Murat C."/>
            <person name="Nolan M."/>
            <person name="Ohm R.A."/>
            <person name="Pangilinan J."/>
            <person name="Pereira M.F."/>
            <person name="Perotto S."/>
            <person name="Peter M."/>
            <person name="Pfister S."/>
            <person name="Riley R."/>
            <person name="Sitrit Y."/>
            <person name="Stielow J.B."/>
            <person name="Szollosi G."/>
            <person name="Zifcakova L."/>
            <person name="Stursova M."/>
            <person name="Spatafora J.W."/>
            <person name="Tedersoo L."/>
            <person name="Vaario L.M."/>
            <person name="Yamada A."/>
            <person name="Yan M."/>
            <person name="Wang P."/>
            <person name="Xu J."/>
            <person name="Bruns T."/>
            <person name="Baldrian P."/>
            <person name="Vilgalys R."/>
            <person name="Dunand C."/>
            <person name="Henrissat B."/>
            <person name="Grigoriev I.V."/>
            <person name="Hibbett D."/>
            <person name="Nagy L.G."/>
            <person name="Martin F.M."/>
        </authorList>
    </citation>
    <scope>NUCLEOTIDE SEQUENCE</scope>
    <source>
        <strain evidence="1">P2</strain>
    </source>
</reference>
<reference evidence="1" key="1">
    <citation type="submission" date="2019-10" db="EMBL/GenBank/DDBJ databases">
        <authorList>
            <consortium name="DOE Joint Genome Institute"/>
            <person name="Kuo A."/>
            <person name="Miyauchi S."/>
            <person name="Kiss E."/>
            <person name="Drula E."/>
            <person name="Kohler A."/>
            <person name="Sanchez-Garcia M."/>
            <person name="Andreopoulos B."/>
            <person name="Barry K.W."/>
            <person name="Bonito G."/>
            <person name="Buee M."/>
            <person name="Carver A."/>
            <person name="Chen C."/>
            <person name="Cichocki N."/>
            <person name="Clum A."/>
            <person name="Culley D."/>
            <person name="Crous P.W."/>
            <person name="Fauchery L."/>
            <person name="Girlanda M."/>
            <person name="Hayes R."/>
            <person name="Keri Z."/>
            <person name="Labutti K."/>
            <person name="Lipzen A."/>
            <person name="Lombard V."/>
            <person name="Magnuson J."/>
            <person name="Maillard F."/>
            <person name="Morin E."/>
            <person name="Murat C."/>
            <person name="Nolan M."/>
            <person name="Ohm R."/>
            <person name="Pangilinan J."/>
            <person name="Pereira M."/>
            <person name="Perotto S."/>
            <person name="Peter M."/>
            <person name="Riley R."/>
            <person name="Sitrit Y."/>
            <person name="Stielow B."/>
            <person name="Szollosi G."/>
            <person name="Zifcakova L."/>
            <person name="Stursova M."/>
            <person name="Spatafora J.W."/>
            <person name="Tedersoo L."/>
            <person name="Vaario L.-M."/>
            <person name="Yamada A."/>
            <person name="Yan M."/>
            <person name="Wang P."/>
            <person name="Xu J."/>
            <person name="Bruns T."/>
            <person name="Baldrian P."/>
            <person name="Vilgalys R."/>
            <person name="Henrissat B."/>
            <person name="Grigoriev I.V."/>
            <person name="Hibbett D."/>
            <person name="Nagy L.G."/>
            <person name="Martin F.M."/>
        </authorList>
    </citation>
    <scope>NUCLEOTIDE SEQUENCE</scope>
    <source>
        <strain evidence="1">P2</strain>
    </source>
</reference>
<organism evidence="1 2">
    <name type="scientific">Thelephora ganbajun</name>
    <name type="common">Ganba fungus</name>
    <dbReference type="NCBI Taxonomy" id="370292"/>
    <lineage>
        <taxon>Eukaryota</taxon>
        <taxon>Fungi</taxon>
        <taxon>Dikarya</taxon>
        <taxon>Basidiomycota</taxon>
        <taxon>Agaricomycotina</taxon>
        <taxon>Agaricomycetes</taxon>
        <taxon>Thelephorales</taxon>
        <taxon>Thelephoraceae</taxon>
        <taxon>Thelephora</taxon>
    </lineage>
</organism>
<keyword evidence="2" id="KW-1185">Reference proteome</keyword>